<proteinExistence type="predicted"/>
<evidence type="ECO:0000313" key="7">
    <source>
        <dbReference type="EMBL" id="AMY69125.1"/>
    </source>
</evidence>
<evidence type="ECO:0000313" key="8">
    <source>
        <dbReference type="Proteomes" id="UP000076128"/>
    </source>
</evidence>
<feature type="transmembrane region" description="Helical" evidence="5">
    <location>
        <begin position="355"/>
        <end position="379"/>
    </location>
</feature>
<dbReference type="PROSITE" id="PS50850">
    <property type="entry name" value="MFS"/>
    <property type="match status" value="1"/>
</dbReference>
<name>A0A159Z2B9_9RHOB</name>
<feature type="transmembrane region" description="Helical" evidence="5">
    <location>
        <begin position="152"/>
        <end position="174"/>
    </location>
</feature>
<dbReference type="KEGG" id="daa:AKL17_1875"/>
<sequence>MARAGEASDQSIRPLPPAPRTRYAFGMSDTSPPDSAAVPGSALPPAAPPPYASMPRARRNVAVLVAAQAVLGAQMSMIFTVGGLAGQSLAPNPCFATLPLSLIVLGSVLSATRLSRFMQAYGRRAGFTLATGSGALGAAISAAALWHGSFALFMLGALFTGVYMSAQGFYRFAATDTAPPEFQAKAISYVMAGGLAAAIIGPQLVKITSQAMVVPFFATYLAVIVLNLAGPLLFSFLDIPRTPPAPKGSVAAGRPLKVLLRQPVIVVAMICATVSYALMNLVMTSTPLAVVGCGFDQNHAADIVGAHVLAMYLPSFFTGHLIARFGKEVIVGLGLVILAASGLVALSGVELEQFFLALVLLGVGWNFGFIGSTAMLASAHKPEERGTLQGVNDFVVFGGVFLASLSSGGLMNCSGGSVEAGWQAVNLAMVPFLVAAGGALIWLVLRPREA</sequence>
<keyword evidence="8" id="KW-1185">Reference proteome</keyword>
<dbReference type="PANTHER" id="PTHR23534:SF1">
    <property type="entry name" value="MAJOR FACILITATOR SUPERFAMILY PROTEIN"/>
    <property type="match status" value="1"/>
</dbReference>
<accession>A0A159Z2B9</accession>
<feature type="transmembrane region" description="Helical" evidence="5">
    <location>
        <begin position="61"/>
        <end position="84"/>
    </location>
</feature>
<keyword evidence="3 5" id="KW-0472">Membrane</keyword>
<dbReference type="InterPro" id="IPR011701">
    <property type="entry name" value="MFS"/>
</dbReference>
<dbReference type="InterPro" id="IPR036259">
    <property type="entry name" value="MFS_trans_sf"/>
</dbReference>
<evidence type="ECO:0000256" key="4">
    <source>
        <dbReference type="SAM" id="MobiDB-lite"/>
    </source>
</evidence>
<feature type="transmembrane region" description="Helical" evidence="5">
    <location>
        <begin position="329"/>
        <end position="349"/>
    </location>
</feature>
<dbReference type="PATRIC" id="fig|1335048.3.peg.1955"/>
<feature type="transmembrane region" description="Helical" evidence="5">
    <location>
        <begin position="186"/>
        <end position="205"/>
    </location>
</feature>
<feature type="domain" description="Major facilitator superfamily (MFS) profile" evidence="6">
    <location>
        <begin position="264"/>
        <end position="450"/>
    </location>
</feature>
<dbReference type="AlphaFoldDB" id="A0A159Z2B9"/>
<evidence type="ECO:0000259" key="6">
    <source>
        <dbReference type="PROSITE" id="PS50850"/>
    </source>
</evidence>
<protein>
    <submittedName>
        <fullName evidence="7">Major facilitator superfamily protein</fullName>
    </submittedName>
</protein>
<dbReference type="InterPro" id="IPR020846">
    <property type="entry name" value="MFS_dom"/>
</dbReference>
<keyword evidence="1 5" id="KW-0812">Transmembrane</keyword>
<dbReference type="PANTHER" id="PTHR23534">
    <property type="entry name" value="MFS PERMEASE"/>
    <property type="match status" value="1"/>
</dbReference>
<feature type="region of interest" description="Disordered" evidence="4">
    <location>
        <begin position="1"/>
        <end position="44"/>
    </location>
</feature>
<evidence type="ECO:0000256" key="2">
    <source>
        <dbReference type="ARBA" id="ARBA00022989"/>
    </source>
</evidence>
<dbReference type="STRING" id="1335048.AKL17_1875"/>
<reference evidence="7 8" key="1">
    <citation type="submission" date="2015-09" db="EMBL/GenBank/DDBJ databases">
        <title>Complete genome sequence of Defluviimonas alba cai42t isolated from an oilfield in Xinjiang.</title>
        <authorList>
            <person name="Geng S."/>
            <person name="Pan X."/>
            <person name="Wu X."/>
        </authorList>
    </citation>
    <scope>NUCLEOTIDE SEQUENCE [LARGE SCALE GENOMIC DNA]</scope>
    <source>
        <strain evidence="8">cai42</strain>
    </source>
</reference>
<dbReference type="GO" id="GO:0022857">
    <property type="term" value="F:transmembrane transporter activity"/>
    <property type="evidence" value="ECO:0007669"/>
    <property type="project" value="InterPro"/>
</dbReference>
<evidence type="ECO:0000256" key="5">
    <source>
        <dbReference type="SAM" id="Phobius"/>
    </source>
</evidence>
<keyword evidence="2 5" id="KW-1133">Transmembrane helix</keyword>
<feature type="transmembrane region" description="Helical" evidence="5">
    <location>
        <begin position="96"/>
        <end position="114"/>
    </location>
</feature>
<feature type="transmembrane region" description="Helical" evidence="5">
    <location>
        <begin position="126"/>
        <end position="146"/>
    </location>
</feature>
<evidence type="ECO:0000256" key="1">
    <source>
        <dbReference type="ARBA" id="ARBA00022692"/>
    </source>
</evidence>
<dbReference type="SUPFAM" id="SSF103473">
    <property type="entry name" value="MFS general substrate transporter"/>
    <property type="match status" value="1"/>
</dbReference>
<feature type="transmembrane region" description="Helical" evidence="5">
    <location>
        <begin position="217"/>
        <end position="237"/>
    </location>
</feature>
<feature type="compositionally biased region" description="Low complexity" evidence="4">
    <location>
        <begin position="35"/>
        <end position="44"/>
    </location>
</feature>
<evidence type="ECO:0000256" key="3">
    <source>
        <dbReference type="ARBA" id="ARBA00023136"/>
    </source>
</evidence>
<gene>
    <name evidence="7" type="ORF">AKL17_1875</name>
</gene>
<dbReference type="Proteomes" id="UP000076128">
    <property type="component" value="Chromosome"/>
</dbReference>
<dbReference type="Pfam" id="PF07690">
    <property type="entry name" value="MFS_1"/>
    <property type="match status" value="1"/>
</dbReference>
<dbReference type="Gene3D" id="1.20.1250.20">
    <property type="entry name" value="MFS general substrate transporter like domains"/>
    <property type="match status" value="1"/>
</dbReference>
<feature type="transmembrane region" description="Helical" evidence="5">
    <location>
        <begin position="423"/>
        <end position="445"/>
    </location>
</feature>
<feature type="transmembrane region" description="Helical" evidence="5">
    <location>
        <begin position="258"/>
        <end position="279"/>
    </location>
</feature>
<dbReference type="EMBL" id="CP012661">
    <property type="protein sequence ID" value="AMY69125.1"/>
    <property type="molecule type" value="Genomic_DNA"/>
</dbReference>
<feature type="transmembrane region" description="Helical" evidence="5">
    <location>
        <begin position="391"/>
        <end position="411"/>
    </location>
</feature>
<feature type="transmembrane region" description="Helical" evidence="5">
    <location>
        <begin position="299"/>
        <end position="317"/>
    </location>
</feature>
<organism evidence="7 8">
    <name type="scientific">Frigidibacter mobilis</name>
    <dbReference type="NCBI Taxonomy" id="1335048"/>
    <lineage>
        <taxon>Bacteria</taxon>
        <taxon>Pseudomonadati</taxon>
        <taxon>Pseudomonadota</taxon>
        <taxon>Alphaproteobacteria</taxon>
        <taxon>Rhodobacterales</taxon>
        <taxon>Paracoccaceae</taxon>
        <taxon>Frigidibacter</taxon>
    </lineage>
</organism>